<dbReference type="Pfam" id="PF03928">
    <property type="entry name" value="HbpS-like"/>
    <property type="match status" value="1"/>
</dbReference>
<accession>A0A1H0HJH8</accession>
<dbReference type="PIRSF" id="PIRSF008757">
    <property type="entry name" value="UCP008757"/>
    <property type="match status" value="1"/>
</dbReference>
<protein>
    <submittedName>
        <fullName evidence="1">Uncharacterized protein, UPF0303 family</fullName>
    </submittedName>
</protein>
<dbReference type="NCBIfam" id="NF002696">
    <property type="entry name" value="PRK02487.1-5"/>
    <property type="match status" value="1"/>
</dbReference>
<dbReference type="PANTHER" id="PTHR28255">
    <property type="match status" value="1"/>
</dbReference>
<dbReference type="RefSeq" id="WP_090672896.1">
    <property type="nucleotide sequence ID" value="NZ_FNIT01000004.1"/>
</dbReference>
<dbReference type="OrthoDB" id="9815315at2"/>
<dbReference type="EMBL" id="FNIT01000004">
    <property type="protein sequence ID" value="SDO19257.1"/>
    <property type="molecule type" value="Genomic_DNA"/>
</dbReference>
<dbReference type="InterPro" id="IPR005624">
    <property type="entry name" value="PduO/GlcC-like"/>
</dbReference>
<evidence type="ECO:0000313" key="2">
    <source>
        <dbReference type="Proteomes" id="UP000198793"/>
    </source>
</evidence>
<sequence length="159" mass="17438">MLKPSLEELHREADQFDLARFDYAVAWELGLRLRDHAVEQALPVGIEVFHGTAPVFLSLLPGSSPDNVDWLRRKRAVALRFHQSSLAMRRLCEEKGVEFAARYHLPSSEFVASGGAVPITVRGSGVVGVATVSGLPDTEDHALVVSALRELRRVQGIGD</sequence>
<dbReference type="Proteomes" id="UP000198793">
    <property type="component" value="Unassembled WGS sequence"/>
</dbReference>
<evidence type="ECO:0000313" key="1">
    <source>
        <dbReference type="EMBL" id="SDO19257.1"/>
    </source>
</evidence>
<dbReference type="InterPro" id="IPR038084">
    <property type="entry name" value="PduO/GlcC-like_sf"/>
</dbReference>
<dbReference type="PANTHER" id="PTHR28255:SF1">
    <property type="entry name" value="UPF0303 PROTEIN YBR137W"/>
    <property type="match status" value="1"/>
</dbReference>
<dbReference type="Gene3D" id="3.30.450.150">
    <property type="entry name" value="Haem-degrading domain"/>
    <property type="match status" value="1"/>
</dbReference>
<dbReference type="SUPFAM" id="SSF143744">
    <property type="entry name" value="GlcG-like"/>
    <property type="match status" value="1"/>
</dbReference>
<organism evidence="1 2">
    <name type="scientific">Aureimonas jatrophae</name>
    <dbReference type="NCBI Taxonomy" id="1166073"/>
    <lineage>
        <taxon>Bacteria</taxon>
        <taxon>Pseudomonadati</taxon>
        <taxon>Pseudomonadota</taxon>
        <taxon>Alphaproteobacteria</taxon>
        <taxon>Hyphomicrobiales</taxon>
        <taxon>Aurantimonadaceae</taxon>
        <taxon>Aureimonas</taxon>
    </lineage>
</organism>
<dbReference type="STRING" id="1166073.SAMN05192530_104127"/>
<dbReference type="AlphaFoldDB" id="A0A1H0HJH8"/>
<reference evidence="1 2" key="1">
    <citation type="submission" date="2016-10" db="EMBL/GenBank/DDBJ databases">
        <authorList>
            <person name="de Groot N.N."/>
        </authorList>
    </citation>
    <scope>NUCLEOTIDE SEQUENCE [LARGE SCALE GENOMIC DNA]</scope>
    <source>
        <strain evidence="2">L7-484,KACC 16230,DSM 25025</strain>
    </source>
</reference>
<gene>
    <name evidence="1" type="ORF">SAMN05192530_104127</name>
</gene>
<proteinExistence type="predicted"/>
<keyword evidence="2" id="KW-1185">Reference proteome</keyword>
<dbReference type="InterPro" id="IPR010371">
    <property type="entry name" value="YBR137W-like"/>
</dbReference>
<name>A0A1H0HJH8_9HYPH</name>